<feature type="domain" description="HNH nuclease" evidence="2">
    <location>
        <begin position="184"/>
        <end position="237"/>
    </location>
</feature>
<reference evidence="4" key="1">
    <citation type="submission" date="2015-09" db="EMBL/GenBank/DDBJ databases">
        <title>Complete genome of Arthrobacter alpinus strain R3.8.</title>
        <authorList>
            <person name="See-Too W.S."/>
            <person name="Chan K.G."/>
        </authorList>
    </citation>
    <scope>NUCLEOTIDE SEQUENCE [LARGE SCALE GENOMIC DNA]</scope>
    <source>
        <strain evidence="4">R3.8</strain>
    </source>
</reference>
<dbReference type="SMART" id="SM00507">
    <property type="entry name" value="HNHc"/>
    <property type="match status" value="1"/>
</dbReference>
<dbReference type="CDD" id="cd00085">
    <property type="entry name" value="HNHc"/>
    <property type="match status" value="1"/>
</dbReference>
<feature type="region of interest" description="Disordered" evidence="1">
    <location>
        <begin position="273"/>
        <end position="324"/>
    </location>
</feature>
<sequence>MPMIGPVTEAADARADAWVSAPENICLSGTVCPDIPTQMEDEVTENRGGAAEGGLGHKGDWNTAAGSAASGGLWPDGSGLVEGIVDGIPEDPVQEYREQLDATRNGSAVTDPPEPEAQMIVTVPVLGLLGLTNESAQLGGHGPILEEIARKLLCDAGSFLRVLTDPISGTPLKGAPPERYRLRDAEKTLLRALNETCSFPNCTNPAIDSETDHIRPYSQGGDTTLGNVYPLCKRHHALKHFRNDKDQRGRYRQDLDPRRASIKLRGWKPLATPDGGIAWTSPAGKYHPARQHSSAQAPASAVPSRRKAPKIPDRAGSCGRSASQ</sequence>
<evidence type="ECO:0000313" key="4">
    <source>
        <dbReference type="Proteomes" id="UP000062833"/>
    </source>
</evidence>
<evidence type="ECO:0000256" key="1">
    <source>
        <dbReference type="SAM" id="MobiDB-lite"/>
    </source>
</evidence>
<accession>A0A0M5M401</accession>
<dbReference type="EMBL" id="CP012677">
    <property type="protein sequence ID" value="ALE92820.1"/>
    <property type="molecule type" value="Genomic_DNA"/>
</dbReference>
<organism evidence="3 4">
    <name type="scientific">Arthrobacter alpinus</name>
    <dbReference type="NCBI Taxonomy" id="656366"/>
    <lineage>
        <taxon>Bacteria</taxon>
        <taxon>Bacillati</taxon>
        <taxon>Actinomycetota</taxon>
        <taxon>Actinomycetes</taxon>
        <taxon>Micrococcales</taxon>
        <taxon>Micrococcaceae</taxon>
        <taxon>Arthrobacter</taxon>
    </lineage>
</organism>
<protein>
    <recommendedName>
        <fullName evidence="2">HNH nuclease domain-containing protein</fullName>
    </recommendedName>
</protein>
<name>A0A0M5M401_9MICC</name>
<gene>
    <name evidence="3" type="ORF">AOC05_11820</name>
</gene>
<dbReference type="Proteomes" id="UP000062833">
    <property type="component" value="Chromosome"/>
</dbReference>
<dbReference type="KEGG" id="aaq:AOC05_11820"/>
<dbReference type="GO" id="GO:0003676">
    <property type="term" value="F:nucleic acid binding"/>
    <property type="evidence" value="ECO:0007669"/>
    <property type="project" value="InterPro"/>
</dbReference>
<dbReference type="GO" id="GO:0004519">
    <property type="term" value="F:endonuclease activity"/>
    <property type="evidence" value="ECO:0007669"/>
    <property type="project" value="InterPro"/>
</dbReference>
<dbReference type="AlphaFoldDB" id="A0A0M5M401"/>
<keyword evidence="4" id="KW-1185">Reference proteome</keyword>
<proteinExistence type="predicted"/>
<dbReference type="InterPro" id="IPR003615">
    <property type="entry name" value="HNH_nuc"/>
</dbReference>
<dbReference type="GO" id="GO:0008270">
    <property type="term" value="F:zinc ion binding"/>
    <property type="evidence" value="ECO:0007669"/>
    <property type="project" value="InterPro"/>
</dbReference>
<dbReference type="Pfam" id="PF01844">
    <property type="entry name" value="HNH"/>
    <property type="match status" value="1"/>
</dbReference>
<evidence type="ECO:0000313" key="3">
    <source>
        <dbReference type="EMBL" id="ALE92820.1"/>
    </source>
</evidence>
<dbReference type="InterPro" id="IPR002711">
    <property type="entry name" value="HNH"/>
</dbReference>
<dbReference type="Gene3D" id="1.10.30.50">
    <property type="match status" value="1"/>
</dbReference>
<evidence type="ECO:0000259" key="2">
    <source>
        <dbReference type="SMART" id="SM00507"/>
    </source>
</evidence>
<feature type="compositionally biased region" description="Low complexity" evidence="1">
    <location>
        <begin position="291"/>
        <end position="303"/>
    </location>
</feature>
<dbReference type="OrthoDB" id="5197219at2"/>
<dbReference type="PATRIC" id="fig|656366.3.peg.2549"/>